<proteinExistence type="predicted"/>
<organism evidence="1">
    <name type="scientific">Klebsiella quasipneumoniae</name>
    <dbReference type="NCBI Taxonomy" id="1463165"/>
    <lineage>
        <taxon>Bacteria</taxon>
        <taxon>Pseudomonadati</taxon>
        <taxon>Pseudomonadota</taxon>
        <taxon>Gammaproteobacteria</taxon>
        <taxon>Enterobacterales</taxon>
        <taxon>Enterobacteriaceae</taxon>
        <taxon>Klebsiella/Raoultella group</taxon>
        <taxon>Klebsiella</taxon>
        <taxon>Klebsiella pneumoniae complex</taxon>
    </lineage>
</organism>
<sequence>MIIDNRQDIEADDGTVSYTIRNISASLDANITSQAASAGKPKATWLREMLADIFSDHIQNFVRKNGLVASLDAELLEYLRASADPNGYSGLLPGINEGYISFLNLKNDDDLKRILFNNAPYLRDMARVGMAGVGYFRRGLSLELALFAELAAQDEAVIRMAWEKAFYSPQPDAENQFYKHIDSVRLLKKLPPLVPGFVTEGSFVTLYSYRPVSYGESGWRVQAILKDGHNGKQPVPVPRFPGWVIVADPGYTTSLSSPDGTGPAYFFRNNRCEFHVYAWHAGEFVTDGAVENNLTQQLLACIENQMV</sequence>
<dbReference type="AlphaFoldDB" id="A0A483K8Q7"/>
<protein>
    <submittedName>
        <fullName evidence="1">Uncharacterized protein</fullName>
    </submittedName>
</protein>
<dbReference type="EMBL" id="SDCO01000016">
    <property type="protein sequence ID" value="TCX59138.1"/>
    <property type="molecule type" value="Genomic_DNA"/>
</dbReference>
<evidence type="ECO:0000313" key="1">
    <source>
        <dbReference type="EMBL" id="TCX59138.1"/>
    </source>
</evidence>
<name>A0A483K8Q7_9ENTR</name>
<comment type="caution">
    <text evidence="1">The sequence shown here is derived from an EMBL/GenBank/DDBJ whole genome shotgun (WGS) entry which is preliminary data.</text>
</comment>
<accession>A0A483K8Q7</accession>
<gene>
    <name evidence="1" type="ORF">ETE84_21440</name>
</gene>
<reference evidence="1" key="1">
    <citation type="submission" date="2019-01" db="EMBL/GenBank/DDBJ databases">
        <authorList>
            <person name="Lista F."/>
            <person name="Anselmo A."/>
        </authorList>
    </citation>
    <scope>NUCLEOTIDE SEQUENCE</scope>
    <source>
        <strain evidence="1">8S</strain>
    </source>
</reference>